<dbReference type="SUPFAM" id="SSF56112">
    <property type="entry name" value="Protein kinase-like (PK-like)"/>
    <property type="match status" value="1"/>
</dbReference>
<dbReference type="SMART" id="SM00220">
    <property type="entry name" value="S_TKc"/>
    <property type="match status" value="1"/>
</dbReference>
<dbReference type="GO" id="GO:0004674">
    <property type="term" value="F:protein serine/threonine kinase activity"/>
    <property type="evidence" value="ECO:0007669"/>
    <property type="project" value="UniProtKB-KW"/>
</dbReference>
<reference evidence="23 24" key="1">
    <citation type="submission" date="2024-11" db="EMBL/GenBank/DDBJ databases">
        <title>A near-complete genome assembly of Cinchona calisaya.</title>
        <authorList>
            <person name="Lian D.C."/>
            <person name="Zhao X.W."/>
            <person name="Wei L."/>
        </authorList>
    </citation>
    <scope>NUCLEOTIDE SEQUENCE [LARGE SCALE GENOMIC DNA]</scope>
    <source>
        <tissue evidence="23">Nenye</tissue>
    </source>
</reference>
<keyword evidence="8 18" id="KW-0547">Nucleotide-binding</keyword>
<dbReference type="CDD" id="cd14066">
    <property type="entry name" value="STKc_IRAK"/>
    <property type="match status" value="1"/>
</dbReference>
<keyword evidence="12 19" id="KW-0472">Membrane</keyword>
<keyword evidence="11 19" id="KW-1133">Transmembrane helix</keyword>
<evidence type="ECO:0000256" key="17">
    <source>
        <dbReference type="ARBA" id="ARBA00048679"/>
    </source>
</evidence>
<dbReference type="InterPro" id="IPR024171">
    <property type="entry name" value="SRK-like_kinase"/>
</dbReference>
<dbReference type="PROSITE" id="PS50011">
    <property type="entry name" value="PROTEIN_KINASE_DOM"/>
    <property type="match status" value="1"/>
</dbReference>
<dbReference type="AlphaFoldDB" id="A0ABD2XWK1"/>
<accession>A0ABD2XWK1</accession>
<evidence type="ECO:0000256" key="12">
    <source>
        <dbReference type="ARBA" id="ARBA00023136"/>
    </source>
</evidence>
<dbReference type="PROSITE" id="PS50927">
    <property type="entry name" value="BULB_LECTIN"/>
    <property type="match status" value="1"/>
</dbReference>
<dbReference type="InterPro" id="IPR001245">
    <property type="entry name" value="Ser-Thr/Tyr_kinase_cat_dom"/>
</dbReference>
<keyword evidence="14" id="KW-0675">Receptor</keyword>
<keyword evidence="5 19" id="KW-0812">Transmembrane</keyword>
<feature type="transmembrane region" description="Helical" evidence="19">
    <location>
        <begin position="395"/>
        <end position="418"/>
    </location>
</feature>
<comment type="catalytic activity">
    <reaction evidence="17 18">
        <text>L-seryl-[protein] + ATP = O-phospho-L-seryl-[protein] + ADP + H(+)</text>
        <dbReference type="Rhea" id="RHEA:17989"/>
        <dbReference type="Rhea" id="RHEA-COMP:9863"/>
        <dbReference type="Rhea" id="RHEA-COMP:11604"/>
        <dbReference type="ChEBI" id="CHEBI:15378"/>
        <dbReference type="ChEBI" id="CHEBI:29999"/>
        <dbReference type="ChEBI" id="CHEBI:30616"/>
        <dbReference type="ChEBI" id="CHEBI:83421"/>
        <dbReference type="ChEBI" id="CHEBI:456216"/>
        <dbReference type="EC" id="2.7.11.1"/>
    </reaction>
</comment>
<dbReference type="Gene3D" id="1.10.510.10">
    <property type="entry name" value="Transferase(Phosphotransferase) domain 1"/>
    <property type="match status" value="1"/>
</dbReference>
<dbReference type="InterPro" id="IPR000719">
    <property type="entry name" value="Prot_kinase_dom"/>
</dbReference>
<dbReference type="GO" id="GO:0005524">
    <property type="term" value="F:ATP binding"/>
    <property type="evidence" value="ECO:0007669"/>
    <property type="project" value="UniProtKB-KW"/>
</dbReference>
<sequence>MRTSINAVFLLIFTVFCSQTLNYFLVDAISRIRPGDQLNSTSYLLSEDGNFILKFFTIEETSQSYLGIQNTGDTSNRSVWIANPNIPISMNDSVVLEMDMTGSLKILSGENTIISVYDEAGTSNNNKTVAILQDSGNFVVVNEGADNLILWQSFDHPINTLVADMKLGFNLTTRQNWTLTSWLSSYIPAPGAFTLSLERTQDSRQLVIHRRGELYWTSGPWDGQGFQFAPALNDPANLFHHNMSLITTTDGMYFSCRTVGSKLSMLELTPGGQIVDAATNRVISPYNNFCYGYASDNGCTTSVLPKCRRNKDEFKLKISAYFVHGTINSDDNSSLSLSDCMERCWNDCNCFGFTTNSKDTGCTTWTGDKNYRTLDSAPTGNKYVLVSAKSSKGRAWIWIVVSLSVVLVMLLLGFLCCLRVRIHKREEMERLQGECRQMLTESDSFNNVNETERTAREPHDLKFFSFSSIVAATNDFSKENKIGEGGFGPVYKGKLLDGREIAVKRLSRSSGQGLVEFKNELILISKLQHTNLVRVLGCCIHEEEKMLIYEYMPNKSLDFFLFAQDKKELLDWQKRFNIIEGVAQGLLYLHKYSRMRVIHRDLKASNVLLDENMNPKIADFGMARIFKQNEIEAVTKRVVGTYGYMSPEYAMEGTFSVKSDVFSFGVLILEIVTGRRNSSFYNFDDSQLNLVGYAWELWKDRAALELKDPALGDSCDVKQLLRSVHVGLLCVQESAMDRPIMSEVISMLNNETMPLPAPKRPAFFTGRRTLDANSSETKSTGNPVNNLNVSVNDLTISDVEAR</sequence>
<dbReference type="EC" id="2.7.11.1" evidence="18"/>
<dbReference type="InterPro" id="IPR008271">
    <property type="entry name" value="Ser/Thr_kinase_AS"/>
</dbReference>
<evidence type="ECO:0000256" key="3">
    <source>
        <dbReference type="ARBA" id="ARBA00022527"/>
    </source>
</evidence>
<evidence type="ECO:0000256" key="16">
    <source>
        <dbReference type="ARBA" id="ARBA00047899"/>
    </source>
</evidence>
<evidence type="ECO:0000256" key="8">
    <source>
        <dbReference type="ARBA" id="ARBA00022741"/>
    </source>
</evidence>
<keyword evidence="4 18" id="KW-0808">Transferase</keyword>
<keyword evidence="7" id="KW-0430">Lectin</keyword>
<evidence type="ECO:0000259" key="21">
    <source>
        <dbReference type="PROSITE" id="PS50927"/>
    </source>
</evidence>
<organism evidence="23 24">
    <name type="scientific">Cinchona calisaya</name>
    <dbReference type="NCBI Taxonomy" id="153742"/>
    <lineage>
        <taxon>Eukaryota</taxon>
        <taxon>Viridiplantae</taxon>
        <taxon>Streptophyta</taxon>
        <taxon>Embryophyta</taxon>
        <taxon>Tracheophyta</taxon>
        <taxon>Spermatophyta</taxon>
        <taxon>Magnoliopsida</taxon>
        <taxon>eudicotyledons</taxon>
        <taxon>Gunneridae</taxon>
        <taxon>Pentapetalae</taxon>
        <taxon>asterids</taxon>
        <taxon>lamiids</taxon>
        <taxon>Gentianales</taxon>
        <taxon>Rubiaceae</taxon>
        <taxon>Cinchonoideae</taxon>
        <taxon>Cinchoneae</taxon>
        <taxon>Cinchona</taxon>
    </lineage>
</organism>
<evidence type="ECO:0000256" key="7">
    <source>
        <dbReference type="ARBA" id="ARBA00022734"/>
    </source>
</evidence>
<dbReference type="SMART" id="SM00108">
    <property type="entry name" value="B_lectin"/>
    <property type="match status" value="1"/>
</dbReference>
<evidence type="ECO:0000256" key="18">
    <source>
        <dbReference type="PIRNR" id="PIRNR000641"/>
    </source>
</evidence>
<dbReference type="Gene3D" id="2.90.10.10">
    <property type="entry name" value="Bulb-type lectin domain"/>
    <property type="match status" value="1"/>
</dbReference>
<dbReference type="Pfam" id="PF08276">
    <property type="entry name" value="PAN_2"/>
    <property type="match status" value="1"/>
</dbReference>
<evidence type="ECO:0000256" key="5">
    <source>
        <dbReference type="ARBA" id="ARBA00022692"/>
    </source>
</evidence>
<evidence type="ECO:0000256" key="10">
    <source>
        <dbReference type="ARBA" id="ARBA00022840"/>
    </source>
</evidence>
<dbReference type="Gene3D" id="3.30.200.20">
    <property type="entry name" value="Phosphorylase Kinase, domain 1"/>
    <property type="match status" value="1"/>
</dbReference>
<dbReference type="SUPFAM" id="SSF51110">
    <property type="entry name" value="alpha-D-mannose-specific plant lectins"/>
    <property type="match status" value="1"/>
</dbReference>
<dbReference type="Pfam" id="PF01453">
    <property type="entry name" value="B_lectin"/>
    <property type="match status" value="1"/>
</dbReference>
<dbReference type="InterPro" id="IPR036426">
    <property type="entry name" value="Bulb-type_lectin_dom_sf"/>
</dbReference>
<dbReference type="InterPro" id="IPR011009">
    <property type="entry name" value="Kinase-like_dom_sf"/>
</dbReference>
<gene>
    <name evidence="23" type="ORF">ACH5RR_040674</name>
</gene>
<keyword evidence="24" id="KW-1185">Reference proteome</keyword>
<comment type="similarity">
    <text evidence="18">Belongs to the protein kinase superfamily. Ser/Thr protein kinase family.</text>
</comment>
<comment type="catalytic activity">
    <reaction evidence="16 18">
        <text>L-threonyl-[protein] + ATP = O-phospho-L-threonyl-[protein] + ADP + H(+)</text>
        <dbReference type="Rhea" id="RHEA:46608"/>
        <dbReference type="Rhea" id="RHEA-COMP:11060"/>
        <dbReference type="Rhea" id="RHEA-COMP:11605"/>
        <dbReference type="ChEBI" id="CHEBI:15378"/>
        <dbReference type="ChEBI" id="CHEBI:30013"/>
        <dbReference type="ChEBI" id="CHEBI:30616"/>
        <dbReference type="ChEBI" id="CHEBI:61977"/>
        <dbReference type="ChEBI" id="CHEBI:456216"/>
        <dbReference type="EC" id="2.7.11.1"/>
    </reaction>
</comment>
<feature type="domain" description="Apple" evidence="22">
    <location>
        <begin position="307"/>
        <end position="388"/>
    </location>
</feature>
<evidence type="ECO:0000256" key="13">
    <source>
        <dbReference type="ARBA" id="ARBA00023157"/>
    </source>
</evidence>
<evidence type="ECO:0000256" key="6">
    <source>
        <dbReference type="ARBA" id="ARBA00022729"/>
    </source>
</evidence>
<keyword evidence="10 18" id="KW-0067">ATP-binding</keyword>
<evidence type="ECO:0000256" key="14">
    <source>
        <dbReference type="ARBA" id="ARBA00023170"/>
    </source>
</evidence>
<dbReference type="GO" id="GO:0005886">
    <property type="term" value="C:plasma membrane"/>
    <property type="evidence" value="ECO:0007669"/>
    <property type="project" value="UniProtKB-SubCell"/>
</dbReference>
<dbReference type="PANTHER" id="PTHR27002">
    <property type="entry name" value="RECEPTOR-LIKE SERINE/THREONINE-PROTEIN KINASE SD1-8"/>
    <property type="match status" value="1"/>
</dbReference>
<evidence type="ECO:0000313" key="24">
    <source>
        <dbReference type="Proteomes" id="UP001630127"/>
    </source>
</evidence>
<evidence type="ECO:0000259" key="20">
    <source>
        <dbReference type="PROSITE" id="PS50011"/>
    </source>
</evidence>
<dbReference type="PROSITE" id="PS00108">
    <property type="entry name" value="PROTEIN_KINASE_ST"/>
    <property type="match status" value="1"/>
</dbReference>
<dbReference type="EMBL" id="JBJUIK010000017">
    <property type="protein sequence ID" value="KAL3497942.1"/>
    <property type="molecule type" value="Genomic_DNA"/>
</dbReference>
<dbReference type="Pfam" id="PF11883">
    <property type="entry name" value="DUF3403"/>
    <property type="match status" value="1"/>
</dbReference>
<dbReference type="InterPro" id="IPR001480">
    <property type="entry name" value="Bulb-type_lectin_dom"/>
</dbReference>
<dbReference type="PROSITE" id="PS50948">
    <property type="entry name" value="PAN"/>
    <property type="match status" value="1"/>
</dbReference>
<dbReference type="InterPro" id="IPR003609">
    <property type="entry name" value="Pan_app"/>
</dbReference>
<dbReference type="PIRSF" id="PIRSF000641">
    <property type="entry name" value="SRK"/>
    <property type="match status" value="1"/>
</dbReference>
<evidence type="ECO:0000256" key="9">
    <source>
        <dbReference type="ARBA" id="ARBA00022777"/>
    </source>
</evidence>
<evidence type="ECO:0000256" key="11">
    <source>
        <dbReference type="ARBA" id="ARBA00022989"/>
    </source>
</evidence>
<protein>
    <recommendedName>
        <fullName evidence="18">Receptor-like serine/threonine-protein kinase</fullName>
        <ecNumber evidence="18">2.7.11.1</ecNumber>
    </recommendedName>
</protein>
<keyword evidence="2" id="KW-1003">Cell membrane</keyword>
<dbReference type="FunFam" id="3.30.200.20:FF:000330">
    <property type="entry name" value="G-type lectin S-receptor-like serine/threonine-protein kinase At4g03230"/>
    <property type="match status" value="1"/>
</dbReference>
<dbReference type="Proteomes" id="UP001630127">
    <property type="component" value="Unassembled WGS sequence"/>
</dbReference>
<dbReference type="CDD" id="cd00028">
    <property type="entry name" value="B_lectin"/>
    <property type="match status" value="1"/>
</dbReference>
<dbReference type="Pfam" id="PF07714">
    <property type="entry name" value="PK_Tyr_Ser-Thr"/>
    <property type="match status" value="1"/>
</dbReference>
<dbReference type="FunFam" id="1.10.510.10:FF:000060">
    <property type="entry name" value="G-type lectin S-receptor-like serine/threonine-protein kinase"/>
    <property type="match status" value="1"/>
</dbReference>
<comment type="subcellular location">
    <subcellularLocation>
        <location evidence="1">Cell membrane</location>
        <topology evidence="1">Single-pass type I membrane protein</topology>
    </subcellularLocation>
</comment>
<evidence type="ECO:0000256" key="19">
    <source>
        <dbReference type="SAM" id="Phobius"/>
    </source>
</evidence>
<keyword evidence="3 18" id="KW-0723">Serine/threonine-protein kinase</keyword>
<dbReference type="InterPro" id="IPR021820">
    <property type="entry name" value="S-locus_recpt_kinase_C"/>
</dbReference>
<dbReference type="PANTHER" id="PTHR27002:SF548">
    <property type="entry name" value="RECEPTOR-LIKE SERINE_THREONINE-PROTEIN KINASE"/>
    <property type="match status" value="1"/>
</dbReference>
<keyword evidence="6" id="KW-0732">Signal</keyword>
<evidence type="ECO:0000256" key="1">
    <source>
        <dbReference type="ARBA" id="ARBA00004251"/>
    </source>
</evidence>
<feature type="domain" description="Bulb-type lectin" evidence="21">
    <location>
        <begin position="29"/>
        <end position="153"/>
    </location>
</feature>
<evidence type="ECO:0000256" key="2">
    <source>
        <dbReference type="ARBA" id="ARBA00022475"/>
    </source>
</evidence>
<comment type="caution">
    <text evidence="23">The sequence shown here is derived from an EMBL/GenBank/DDBJ whole genome shotgun (WGS) entry which is preliminary data.</text>
</comment>
<feature type="domain" description="Protein kinase" evidence="20">
    <location>
        <begin position="476"/>
        <end position="753"/>
    </location>
</feature>
<proteinExistence type="inferred from homology"/>
<dbReference type="GO" id="GO:0030246">
    <property type="term" value="F:carbohydrate binding"/>
    <property type="evidence" value="ECO:0007669"/>
    <property type="project" value="UniProtKB-KW"/>
</dbReference>
<evidence type="ECO:0000256" key="15">
    <source>
        <dbReference type="ARBA" id="ARBA00023180"/>
    </source>
</evidence>
<keyword evidence="9 18" id="KW-0418">Kinase</keyword>
<evidence type="ECO:0000256" key="4">
    <source>
        <dbReference type="ARBA" id="ARBA00022679"/>
    </source>
</evidence>
<evidence type="ECO:0000313" key="23">
    <source>
        <dbReference type="EMBL" id="KAL3497942.1"/>
    </source>
</evidence>
<evidence type="ECO:0000259" key="22">
    <source>
        <dbReference type="PROSITE" id="PS50948"/>
    </source>
</evidence>
<keyword evidence="15" id="KW-0325">Glycoprotein</keyword>
<keyword evidence="13" id="KW-1015">Disulfide bond</keyword>
<name>A0ABD2XWK1_9GENT</name>